<keyword evidence="3" id="KW-1185">Reference proteome</keyword>
<dbReference type="AlphaFoldDB" id="A0A6P1M576"/>
<dbReference type="RefSeq" id="WP_160626176.1">
    <property type="nucleotide sequence ID" value="NZ_CP047593.1"/>
</dbReference>
<organism evidence="2 3">
    <name type="scientific">Tichowtungia aerotolerans</name>
    <dbReference type="NCBI Taxonomy" id="2697043"/>
    <lineage>
        <taxon>Bacteria</taxon>
        <taxon>Pseudomonadati</taxon>
        <taxon>Kiritimatiellota</taxon>
        <taxon>Tichowtungiia</taxon>
        <taxon>Tichowtungiales</taxon>
        <taxon>Tichowtungiaceae</taxon>
        <taxon>Tichowtungia</taxon>
    </lineage>
</organism>
<keyword evidence="1" id="KW-0812">Transmembrane</keyword>
<dbReference type="KEGG" id="taer:GT409_01320"/>
<evidence type="ECO:0000256" key="1">
    <source>
        <dbReference type="SAM" id="Phobius"/>
    </source>
</evidence>
<evidence type="ECO:0000313" key="2">
    <source>
        <dbReference type="EMBL" id="QHI68143.1"/>
    </source>
</evidence>
<proteinExistence type="predicted"/>
<keyword evidence="1" id="KW-0472">Membrane</keyword>
<keyword evidence="1" id="KW-1133">Transmembrane helix</keyword>
<feature type="transmembrane region" description="Helical" evidence="1">
    <location>
        <begin position="238"/>
        <end position="256"/>
    </location>
</feature>
<evidence type="ECO:0000313" key="3">
    <source>
        <dbReference type="Proteomes" id="UP000464954"/>
    </source>
</evidence>
<accession>A0A6P1M576</accession>
<protein>
    <recommendedName>
        <fullName evidence="4">Zinc ribbon domain-containing protein</fullName>
    </recommendedName>
</protein>
<sequence>MKKQFAALKNRLTSISREEPLNKLSLTAIIILDIIILHILFIGLEDHTRQLTSASEYMPHTAREMVIQQSWTPANRISKLQPLVLADRNNLRYRYESPFDEQKIKVMHPDAQRFYSQAKILSEDKALHSLFLNRKKAAEERSRTENAFEKAKKSYDTQLLENIANAARTGANAAATTAQQYNEKIGRLTGEIDALENGINAHPGIQTLWKIVSPNDAERDRIVKDYKRFQFWFPLKELAWQLVFLLPIFGTFYWWNSRSIKKDNPIQTLISSHLLVIASLPIILKLIELVIDLIPEHFFKNLFKFLKSLHLMALWHYFLIFAIIIIGLLIVCFIQRKLFNKQKVLQKRLARGACTACSKRLPPGAVYCPFCGTGQLRTCTACGKQTPSGGACCIHCGTNQTGH</sequence>
<feature type="transmembrane region" description="Helical" evidence="1">
    <location>
        <begin position="268"/>
        <end position="294"/>
    </location>
</feature>
<dbReference type="Proteomes" id="UP000464954">
    <property type="component" value="Chromosome"/>
</dbReference>
<name>A0A6P1M576_9BACT</name>
<feature type="transmembrane region" description="Helical" evidence="1">
    <location>
        <begin position="21"/>
        <end position="44"/>
    </location>
</feature>
<reference evidence="2 3" key="1">
    <citation type="submission" date="2020-01" db="EMBL/GenBank/DDBJ databases">
        <title>Ponticoccus aerotolerans gen. nov., sp. nov., an anaerobic bacterium and proposal of Ponticoccusceae fam. nov., Ponticoccusles ord. nov. and Ponticoccuse classis nov. in the phylum Kiritimatiellaeota.</title>
        <authorList>
            <person name="Zhou L.Y."/>
            <person name="Du Z.J."/>
        </authorList>
    </citation>
    <scope>NUCLEOTIDE SEQUENCE [LARGE SCALE GENOMIC DNA]</scope>
    <source>
        <strain evidence="2 3">S-5007</strain>
    </source>
</reference>
<gene>
    <name evidence="2" type="ORF">GT409_01320</name>
</gene>
<evidence type="ECO:0008006" key="4">
    <source>
        <dbReference type="Google" id="ProtNLM"/>
    </source>
</evidence>
<feature type="transmembrane region" description="Helical" evidence="1">
    <location>
        <begin position="314"/>
        <end position="334"/>
    </location>
</feature>
<dbReference type="EMBL" id="CP047593">
    <property type="protein sequence ID" value="QHI68143.1"/>
    <property type="molecule type" value="Genomic_DNA"/>
</dbReference>